<evidence type="ECO:0000256" key="1">
    <source>
        <dbReference type="ARBA" id="ARBA00001966"/>
    </source>
</evidence>
<dbReference type="InterPro" id="IPR006638">
    <property type="entry name" value="Elp3/MiaA/NifB-like_rSAM"/>
</dbReference>
<comment type="subcellular location">
    <subcellularLocation>
        <location evidence="10">Cytoplasm</location>
    </subcellularLocation>
</comment>
<dbReference type="InterPro" id="IPR007197">
    <property type="entry name" value="rSAM"/>
</dbReference>
<evidence type="ECO:0000256" key="3">
    <source>
        <dbReference type="ARBA" id="ARBA00017228"/>
    </source>
</evidence>
<keyword evidence="8 10" id="KW-0411">Iron-sulfur</keyword>
<dbReference type="CDD" id="cd01335">
    <property type="entry name" value="Radical_SAM"/>
    <property type="match status" value="1"/>
</dbReference>
<dbReference type="PROSITE" id="PS51918">
    <property type="entry name" value="RADICAL_SAM"/>
    <property type="match status" value="1"/>
</dbReference>
<dbReference type="SFLD" id="SFLDG01065">
    <property type="entry name" value="anaerobic_coproporphyrinogen-I"/>
    <property type="match status" value="1"/>
</dbReference>
<dbReference type="InterPro" id="IPR013785">
    <property type="entry name" value="Aldolase_TIM"/>
</dbReference>
<sequence length="459" mass="51578">MSNTQSAHFLSSNRPFNDSMVSVWDVKAIPLALYIHIPWCVKKCPYCDFNSHELPEDSQLSMYDEYVDALLLDARLQQSLTQEREISSIFIGGGTPSLLPIAQYQRLFSGLRRIFSFAEDIEVTMEANPGTLEHAPFAEYLKVGINRLSIGVQSFAADKLKTLGRIHDPAQALSAIRAARAAGFERVNVDLMHGLPQQMMDEALTDIRMAHEAGATHISWYQLTIEPNTVFYRSQPILPDEDNLADIEQAGQALLEDLGYSNYEVSAWVGTSDKPCRHNINYWQFGDYLAIGAGAHGKVTVGDIGSNLTESRLRPVETDDRLENNLLEASGIYRFSKSRLPKDYMVKNDEFDSHDTANVEAKDLPVTEYSSIQQLAPKMVGWQKIASDELVSEFMLNVLRLHGGVEWSLFEARTGLSYDDIDVQVKKLIAQGLLIDSTEHLQPTALGQRYLNQILREFL</sequence>
<name>A0ABM5ZXH4_9GAMM</name>
<dbReference type="PANTHER" id="PTHR13932">
    <property type="entry name" value="COPROPORPHYRINIGEN III OXIDASE"/>
    <property type="match status" value="1"/>
</dbReference>
<comment type="function">
    <text evidence="10">Probably acts as a heme chaperone, transferring heme to an unknown acceptor. Binds one molecule of heme per monomer, possibly covalently. Binds 1 [4Fe-4S] cluster. The cluster is coordinated with 3 cysteines and an exchangeable S-adenosyl-L-methionine.</text>
</comment>
<evidence type="ECO:0000256" key="8">
    <source>
        <dbReference type="ARBA" id="ARBA00023014"/>
    </source>
</evidence>
<dbReference type="SFLD" id="SFLDF00288">
    <property type="entry name" value="HemN-like__clustered_with_nucl"/>
    <property type="match status" value="1"/>
</dbReference>
<dbReference type="SFLD" id="SFLDS00029">
    <property type="entry name" value="Radical_SAM"/>
    <property type="match status" value="1"/>
</dbReference>
<evidence type="ECO:0000259" key="11">
    <source>
        <dbReference type="PROSITE" id="PS51918"/>
    </source>
</evidence>
<evidence type="ECO:0000256" key="5">
    <source>
        <dbReference type="ARBA" id="ARBA00022691"/>
    </source>
</evidence>
<comment type="similarity">
    <text evidence="2">Belongs to the anaerobic coproporphyrinogen-III oxidase family. HemW subfamily.</text>
</comment>
<accession>A0ABM5ZXH4</accession>
<dbReference type="EMBL" id="CP014945">
    <property type="protein sequence ID" value="AMT96738.1"/>
    <property type="molecule type" value="Genomic_DNA"/>
</dbReference>
<evidence type="ECO:0000256" key="10">
    <source>
        <dbReference type="RuleBase" id="RU364116"/>
    </source>
</evidence>
<dbReference type="SUPFAM" id="SSF102114">
    <property type="entry name" value="Radical SAM enzymes"/>
    <property type="match status" value="1"/>
</dbReference>
<feature type="domain" description="Radical SAM core" evidence="11">
    <location>
        <begin position="25"/>
        <end position="261"/>
    </location>
</feature>
<dbReference type="SFLD" id="SFLDF00562">
    <property type="entry name" value="HemN-like__clustered_with_heat"/>
    <property type="match status" value="1"/>
</dbReference>
<dbReference type="Gene3D" id="3.20.20.70">
    <property type="entry name" value="Aldolase class I"/>
    <property type="match status" value="1"/>
</dbReference>
<dbReference type="Pfam" id="PF04055">
    <property type="entry name" value="Radical_SAM"/>
    <property type="match status" value="1"/>
</dbReference>
<keyword evidence="10" id="KW-0963">Cytoplasm</keyword>
<evidence type="ECO:0000256" key="6">
    <source>
        <dbReference type="ARBA" id="ARBA00022723"/>
    </source>
</evidence>
<keyword evidence="13" id="KW-1185">Reference proteome</keyword>
<protein>
    <recommendedName>
        <fullName evidence="3 10">Heme chaperone HemW</fullName>
    </recommendedName>
</protein>
<evidence type="ECO:0000313" key="13">
    <source>
        <dbReference type="Proteomes" id="UP000076104"/>
    </source>
</evidence>
<organism evidence="12 13">
    <name type="scientific">Psychrobacter alimentarius</name>
    <dbReference type="NCBI Taxonomy" id="261164"/>
    <lineage>
        <taxon>Bacteria</taxon>
        <taxon>Pseudomonadati</taxon>
        <taxon>Pseudomonadota</taxon>
        <taxon>Gammaproteobacteria</taxon>
        <taxon>Moraxellales</taxon>
        <taxon>Moraxellaceae</taxon>
        <taxon>Psychrobacter</taxon>
    </lineage>
</organism>
<gene>
    <name evidence="12" type="ORF">A3K91_1132</name>
</gene>
<keyword evidence="7 10" id="KW-0408">Iron</keyword>
<dbReference type="PANTHER" id="PTHR13932:SF5">
    <property type="entry name" value="RADICAL S-ADENOSYL METHIONINE DOMAIN-CONTAINING PROTEIN 1, MITOCHONDRIAL"/>
    <property type="match status" value="1"/>
</dbReference>
<proteinExistence type="inferred from homology"/>
<keyword evidence="5 10" id="KW-0949">S-adenosyl-L-methionine</keyword>
<reference evidence="12 13" key="1">
    <citation type="submission" date="2016-03" db="EMBL/GenBank/DDBJ databases">
        <title>Genome sequencing of Psychrobacter alimentarius PAMC 27889.</title>
        <authorList>
            <person name="Lee J."/>
            <person name="Kim O.-S."/>
        </authorList>
    </citation>
    <scope>NUCLEOTIDE SEQUENCE [LARGE SCALE GENOMIC DNA]</scope>
    <source>
        <strain evidence="12 13">PAMC 27889</strain>
    </source>
</reference>
<comment type="cofactor">
    <cofactor evidence="1">
        <name>[4Fe-4S] cluster</name>
        <dbReference type="ChEBI" id="CHEBI:49883"/>
    </cofactor>
</comment>
<dbReference type="InterPro" id="IPR004559">
    <property type="entry name" value="HemW-like"/>
</dbReference>
<dbReference type="Pfam" id="PF06969">
    <property type="entry name" value="HemN_C"/>
    <property type="match status" value="1"/>
</dbReference>
<keyword evidence="9 10" id="KW-0143">Chaperone</keyword>
<keyword evidence="10" id="KW-0004">4Fe-4S</keyword>
<evidence type="ECO:0000256" key="7">
    <source>
        <dbReference type="ARBA" id="ARBA00023004"/>
    </source>
</evidence>
<evidence type="ECO:0000256" key="4">
    <source>
        <dbReference type="ARBA" id="ARBA00022617"/>
    </source>
</evidence>
<evidence type="ECO:0000256" key="9">
    <source>
        <dbReference type="ARBA" id="ARBA00023186"/>
    </source>
</evidence>
<keyword evidence="4 10" id="KW-0349">Heme</keyword>
<dbReference type="InterPro" id="IPR034505">
    <property type="entry name" value="Coproporphyrinogen-III_oxidase"/>
</dbReference>
<dbReference type="NCBIfam" id="TIGR00539">
    <property type="entry name" value="hemN_rel"/>
    <property type="match status" value="1"/>
</dbReference>
<evidence type="ECO:0000313" key="12">
    <source>
        <dbReference type="EMBL" id="AMT96738.1"/>
    </source>
</evidence>
<dbReference type="SMART" id="SM00729">
    <property type="entry name" value="Elp3"/>
    <property type="match status" value="1"/>
</dbReference>
<dbReference type="InterPro" id="IPR010723">
    <property type="entry name" value="HemN_C"/>
</dbReference>
<dbReference type="InterPro" id="IPR058240">
    <property type="entry name" value="rSAM_sf"/>
</dbReference>
<evidence type="ECO:0000256" key="2">
    <source>
        <dbReference type="ARBA" id="ARBA00006100"/>
    </source>
</evidence>
<dbReference type="Proteomes" id="UP000076104">
    <property type="component" value="Chromosome"/>
</dbReference>
<keyword evidence="6 10" id="KW-0479">Metal-binding</keyword>